<organism evidence="2 3">
    <name type="scientific">Lepisosteus oculatus</name>
    <name type="common">Spotted gar</name>
    <dbReference type="NCBI Taxonomy" id="7918"/>
    <lineage>
        <taxon>Eukaryota</taxon>
        <taxon>Metazoa</taxon>
        <taxon>Chordata</taxon>
        <taxon>Craniata</taxon>
        <taxon>Vertebrata</taxon>
        <taxon>Euteleostomi</taxon>
        <taxon>Actinopterygii</taxon>
        <taxon>Neopterygii</taxon>
        <taxon>Holostei</taxon>
        <taxon>Semionotiformes</taxon>
        <taxon>Lepisosteidae</taxon>
        <taxon>Lepisosteus</taxon>
    </lineage>
</organism>
<dbReference type="eggNOG" id="KOG0594">
    <property type="taxonomic scope" value="Eukaryota"/>
</dbReference>
<dbReference type="EMBL" id="AHAT01006624">
    <property type="status" value="NOT_ANNOTATED_CDS"/>
    <property type="molecule type" value="Genomic_DNA"/>
</dbReference>
<evidence type="ECO:0000256" key="1">
    <source>
        <dbReference type="SAM" id="MobiDB-lite"/>
    </source>
</evidence>
<dbReference type="EMBL" id="AHAT01006625">
    <property type="status" value="NOT_ANNOTATED_CDS"/>
    <property type="molecule type" value="Genomic_DNA"/>
</dbReference>
<feature type="region of interest" description="Disordered" evidence="1">
    <location>
        <begin position="15"/>
        <end position="52"/>
    </location>
</feature>
<dbReference type="EMBL" id="AHAT01006623">
    <property type="status" value="NOT_ANNOTATED_CDS"/>
    <property type="molecule type" value="Genomic_DNA"/>
</dbReference>
<evidence type="ECO:0000313" key="2">
    <source>
        <dbReference type="Ensembl" id="ENSLOCP00000017914.1"/>
    </source>
</evidence>
<dbReference type="InParanoid" id="W5NBA5"/>
<dbReference type="Ensembl" id="ENSLOCT00000017946.1">
    <property type="protein sequence ID" value="ENSLOCP00000017914.1"/>
    <property type="gene ID" value="ENSLOCG00000014555.1"/>
</dbReference>
<dbReference type="STRING" id="7918.ENSLOCP00000017914"/>
<dbReference type="HOGENOM" id="CLU_000288_154_0_1"/>
<keyword evidence="3" id="KW-1185">Reference proteome</keyword>
<feature type="compositionally biased region" description="Polar residues" evidence="1">
    <location>
        <begin position="26"/>
        <end position="40"/>
    </location>
</feature>
<name>W5NBA5_LEPOC</name>
<reference evidence="3" key="1">
    <citation type="submission" date="2011-12" db="EMBL/GenBank/DDBJ databases">
        <title>The Draft Genome of Lepisosteus oculatus.</title>
        <authorList>
            <consortium name="The Broad Institute Genome Assembly &amp; Analysis Group"/>
            <consortium name="Computational R&amp;D Group"/>
            <consortium name="and Sequencing Platform"/>
            <person name="Di Palma F."/>
            <person name="Alfoldi J."/>
            <person name="Johnson J."/>
            <person name="Berlin A."/>
            <person name="Gnerre S."/>
            <person name="Jaffe D."/>
            <person name="MacCallum I."/>
            <person name="Young S."/>
            <person name="Walker B.J."/>
            <person name="Lander E.S."/>
            <person name="Lindblad-Toh K."/>
        </authorList>
    </citation>
    <scope>NUCLEOTIDE SEQUENCE [LARGE SCALE GENOMIC DNA]</scope>
</reference>
<reference evidence="2" key="2">
    <citation type="submission" date="2025-08" db="UniProtKB">
        <authorList>
            <consortium name="Ensembl"/>
        </authorList>
    </citation>
    <scope>IDENTIFICATION</scope>
</reference>
<dbReference type="AlphaFoldDB" id="W5NBA5"/>
<dbReference type="GeneTree" id="ENSGT00940000156963"/>
<dbReference type="Bgee" id="ENSLOCG00000014555">
    <property type="expression patterns" value="Expressed in camera-type eye and 13 other cell types or tissues"/>
</dbReference>
<proteinExistence type="predicted"/>
<accession>W5NBA5</accession>
<sequence>MDRMRKIKRQLSLTLRGGHTGDKSLTETIGSSQDTANSDSVIKHSDTPARGYRSHWDTPVSLTLGHAGARVSLTLGHASIAHTGDINKRLSLPADIRLPDGYLEKFSLNSPPFDKPLSRRLRRVSLSEIGFGKLETYVKLDKLGE</sequence>
<reference evidence="2" key="3">
    <citation type="submission" date="2025-09" db="UniProtKB">
        <authorList>
            <consortium name="Ensembl"/>
        </authorList>
    </citation>
    <scope>IDENTIFICATION</scope>
</reference>
<evidence type="ECO:0000313" key="3">
    <source>
        <dbReference type="Proteomes" id="UP000018468"/>
    </source>
</evidence>
<dbReference type="Proteomes" id="UP000018468">
    <property type="component" value="Linkage group LG1"/>
</dbReference>
<protein>
    <submittedName>
        <fullName evidence="2">Uncharacterized protein</fullName>
    </submittedName>
</protein>